<evidence type="ECO:0000259" key="1">
    <source>
        <dbReference type="Pfam" id="PF18624"/>
    </source>
</evidence>
<organism evidence="2 3">
    <name type="scientific">Bacillus bruguierae</name>
    <dbReference type="NCBI Taxonomy" id="3127667"/>
    <lineage>
        <taxon>Bacteria</taxon>
        <taxon>Bacillati</taxon>
        <taxon>Bacillota</taxon>
        <taxon>Bacilli</taxon>
        <taxon>Bacillales</taxon>
        <taxon>Bacillaceae</taxon>
        <taxon>Bacillus</taxon>
    </lineage>
</organism>
<reference evidence="2 3" key="1">
    <citation type="submission" date="2024-01" db="EMBL/GenBank/DDBJ databases">
        <title>Seven novel Bacillus-like species.</title>
        <authorList>
            <person name="Liu G."/>
        </authorList>
    </citation>
    <scope>NUCLEOTIDE SEQUENCE [LARGE SCALE GENOMIC DNA]</scope>
    <source>
        <strain evidence="2 3">FJAT-51639</strain>
    </source>
</reference>
<dbReference type="RefSeq" id="WP_336474136.1">
    <property type="nucleotide sequence ID" value="NZ_JBAWSX010000018.1"/>
</dbReference>
<dbReference type="InterPro" id="IPR041256">
    <property type="entry name" value="CdiI_4"/>
</dbReference>
<dbReference type="EMBL" id="JBAWSX010000018">
    <property type="protein sequence ID" value="MEI4803836.1"/>
    <property type="molecule type" value="Genomic_DNA"/>
</dbReference>
<evidence type="ECO:0000313" key="3">
    <source>
        <dbReference type="Proteomes" id="UP001372526"/>
    </source>
</evidence>
<name>A0ABU8FMB5_9BACI</name>
<proteinExistence type="predicted"/>
<feature type="domain" description="CDI immunity protein" evidence="1">
    <location>
        <begin position="17"/>
        <end position="121"/>
    </location>
</feature>
<gene>
    <name evidence="2" type="primary">cdiI</name>
    <name evidence="2" type="ORF">WAZ07_21895</name>
</gene>
<dbReference type="CDD" id="cd20688">
    <property type="entry name" value="CdiI_Ecoli_Nm-like"/>
    <property type="match status" value="1"/>
</dbReference>
<sequence length="130" mass="15179">MEYKLITYKNELDILMKDYFFEISDVRNKLQEALHYFSKKEGFGSGGKAILFANDLDESDEAFFELQNNKVLFSVNQATSSANEDSEAYLSFQEFYEYLKDQVEKVSTDKPEEKEELERLLLQVKQGLSN</sequence>
<dbReference type="Pfam" id="PF18624">
    <property type="entry name" value="CdiI_4"/>
    <property type="match status" value="1"/>
</dbReference>
<dbReference type="Proteomes" id="UP001372526">
    <property type="component" value="Unassembled WGS sequence"/>
</dbReference>
<protein>
    <submittedName>
        <fullName evidence="2">Ribonuclease toxin immunity protein CdiI</fullName>
    </submittedName>
</protein>
<keyword evidence="3" id="KW-1185">Reference proteome</keyword>
<comment type="caution">
    <text evidence="2">The sequence shown here is derived from an EMBL/GenBank/DDBJ whole genome shotgun (WGS) entry which is preliminary data.</text>
</comment>
<evidence type="ECO:0000313" key="2">
    <source>
        <dbReference type="EMBL" id="MEI4803836.1"/>
    </source>
</evidence>
<accession>A0ABU8FMB5</accession>